<dbReference type="SMART" id="SM00419">
    <property type="entry name" value="HTH_CRP"/>
    <property type="match status" value="1"/>
</dbReference>
<keyword evidence="1" id="KW-0805">Transcription regulation</keyword>
<dbReference type="Proteomes" id="UP001054846">
    <property type="component" value="Chromosome"/>
</dbReference>
<dbReference type="RefSeq" id="WP_230841829.1">
    <property type="nucleotide sequence ID" value="NZ_CP063845.1"/>
</dbReference>
<dbReference type="InterPro" id="IPR036390">
    <property type="entry name" value="WH_DNA-bd_sf"/>
</dbReference>
<dbReference type="SUPFAM" id="SSF51206">
    <property type="entry name" value="cAMP-binding domain-like"/>
    <property type="match status" value="1"/>
</dbReference>
<dbReference type="InterPro" id="IPR012318">
    <property type="entry name" value="HTH_CRP"/>
</dbReference>
<accession>A0ABY3PM52</accession>
<protein>
    <submittedName>
        <fullName evidence="5">Crp/Fnr family transcriptional regulator</fullName>
    </submittedName>
</protein>
<sequence>MSEHAIPLQDVEGPGVAPDTGAFRAVGWANGPPVTACYKAGQAIPLAWDSLWLVQRGLVWVRTAQWSGSETLVALVGPRMPIGAMLVPERGACAVHALTDVQLTRVAWQEVHRQPQLAWELNQGSVRLLLQLEALNAIKGLRRVIDRLQEMLVLLVRQCGQESAEGVHLQGRLTHEQLAVAIGCQRVAVTKCFTELKRAGLITVGADRRVCVSRELVHRTALFAVAADTHAQRAVGPA</sequence>
<dbReference type="Gene3D" id="2.60.120.10">
    <property type="entry name" value="Jelly Rolls"/>
    <property type="match status" value="1"/>
</dbReference>
<evidence type="ECO:0000259" key="4">
    <source>
        <dbReference type="PROSITE" id="PS51063"/>
    </source>
</evidence>
<dbReference type="InterPro" id="IPR018490">
    <property type="entry name" value="cNMP-bd_dom_sf"/>
</dbReference>
<keyword evidence="3" id="KW-0804">Transcription</keyword>
<evidence type="ECO:0000256" key="3">
    <source>
        <dbReference type="ARBA" id="ARBA00023163"/>
    </source>
</evidence>
<dbReference type="InterPro" id="IPR014710">
    <property type="entry name" value="RmlC-like_jellyroll"/>
</dbReference>
<evidence type="ECO:0000256" key="1">
    <source>
        <dbReference type="ARBA" id="ARBA00023015"/>
    </source>
</evidence>
<dbReference type="Pfam" id="PF13545">
    <property type="entry name" value="HTH_Crp_2"/>
    <property type="match status" value="1"/>
</dbReference>
<keyword evidence="6" id="KW-1185">Reference proteome</keyword>
<reference evidence="5 6" key="1">
    <citation type="journal article" date="2021" name="Genome Biol. Evol.">
        <title>Complete Genome Sequencing of a Novel Gloeobacter Species from a Waterfall Cave in Mexico.</title>
        <authorList>
            <person name="Saw J.H."/>
            <person name="Cardona T."/>
            <person name="Montejano G."/>
        </authorList>
    </citation>
    <scope>NUCLEOTIDE SEQUENCE [LARGE SCALE GENOMIC DNA]</scope>
    <source>
        <strain evidence="5">MG652769</strain>
    </source>
</reference>
<evidence type="ECO:0000256" key="2">
    <source>
        <dbReference type="ARBA" id="ARBA00023125"/>
    </source>
</evidence>
<organism evidence="5 6">
    <name type="scientific">Gloeobacter morelensis MG652769</name>
    <dbReference type="NCBI Taxonomy" id="2781736"/>
    <lineage>
        <taxon>Bacteria</taxon>
        <taxon>Bacillati</taxon>
        <taxon>Cyanobacteriota</taxon>
        <taxon>Cyanophyceae</taxon>
        <taxon>Gloeobacterales</taxon>
        <taxon>Gloeobacteraceae</taxon>
        <taxon>Gloeobacter</taxon>
        <taxon>Gloeobacter morelensis</taxon>
    </lineage>
</organism>
<feature type="domain" description="HTH crp-type" evidence="4">
    <location>
        <begin position="142"/>
        <end position="215"/>
    </location>
</feature>
<dbReference type="EMBL" id="CP063845">
    <property type="protein sequence ID" value="UFP94770.1"/>
    <property type="molecule type" value="Genomic_DNA"/>
</dbReference>
<proteinExistence type="predicted"/>
<gene>
    <name evidence="5" type="ORF">ISF26_00495</name>
</gene>
<keyword evidence="2" id="KW-0238">DNA-binding</keyword>
<dbReference type="SUPFAM" id="SSF46785">
    <property type="entry name" value="Winged helix' DNA-binding domain"/>
    <property type="match status" value="1"/>
</dbReference>
<name>A0ABY3PM52_9CYAN</name>
<dbReference type="PROSITE" id="PS51063">
    <property type="entry name" value="HTH_CRP_2"/>
    <property type="match status" value="1"/>
</dbReference>
<evidence type="ECO:0000313" key="5">
    <source>
        <dbReference type="EMBL" id="UFP94770.1"/>
    </source>
</evidence>
<evidence type="ECO:0000313" key="6">
    <source>
        <dbReference type="Proteomes" id="UP001054846"/>
    </source>
</evidence>